<keyword evidence="3" id="KW-1185">Reference proteome</keyword>
<dbReference type="Proteomes" id="UP001174936">
    <property type="component" value="Unassembled WGS sequence"/>
</dbReference>
<dbReference type="EMBL" id="JAULSV010000001">
    <property type="protein sequence ID" value="KAK0655346.1"/>
    <property type="molecule type" value="Genomic_DNA"/>
</dbReference>
<evidence type="ECO:0000313" key="2">
    <source>
        <dbReference type="EMBL" id="KAK0655346.1"/>
    </source>
</evidence>
<evidence type="ECO:0000313" key="3">
    <source>
        <dbReference type="Proteomes" id="UP001174936"/>
    </source>
</evidence>
<feature type="compositionally biased region" description="Low complexity" evidence="1">
    <location>
        <begin position="106"/>
        <end position="120"/>
    </location>
</feature>
<name>A0AA39YPG1_9PEZI</name>
<evidence type="ECO:0000256" key="1">
    <source>
        <dbReference type="SAM" id="MobiDB-lite"/>
    </source>
</evidence>
<organism evidence="2 3">
    <name type="scientific">Cercophora newfieldiana</name>
    <dbReference type="NCBI Taxonomy" id="92897"/>
    <lineage>
        <taxon>Eukaryota</taxon>
        <taxon>Fungi</taxon>
        <taxon>Dikarya</taxon>
        <taxon>Ascomycota</taxon>
        <taxon>Pezizomycotina</taxon>
        <taxon>Sordariomycetes</taxon>
        <taxon>Sordariomycetidae</taxon>
        <taxon>Sordariales</taxon>
        <taxon>Lasiosphaeriaceae</taxon>
        <taxon>Cercophora</taxon>
    </lineage>
</organism>
<protein>
    <submittedName>
        <fullName evidence="2">Uncharacterized protein</fullName>
    </submittedName>
</protein>
<comment type="caution">
    <text evidence="2">The sequence shown here is derived from an EMBL/GenBank/DDBJ whole genome shotgun (WGS) entry which is preliminary data.</text>
</comment>
<gene>
    <name evidence="2" type="ORF">B0T16DRAFT_384259</name>
</gene>
<feature type="region of interest" description="Disordered" evidence="1">
    <location>
        <begin position="98"/>
        <end position="120"/>
    </location>
</feature>
<dbReference type="AlphaFoldDB" id="A0AA39YPG1"/>
<proteinExistence type="predicted"/>
<accession>A0AA39YPG1</accession>
<sequence length="265" mass="29237">MSSRKPWGGWRRLSLKGAGDKYVQAIIADRDAFKKLAGSHFGTLRSKTAGDDTTKAAIDAADAAFNDLVGGAQVLHQAVVEYSRLVLAFTKSERANEEAQDALASPQAQGGQPARGPGARHPARVMRLMFNAVKAYNAALLKRYTVLDSLIEHGLFALRFVDSWVDYPPTTIEPPHVIEVSATARPALFEKLRADRRVPFFIDARNAVSTYGFHAYWFDVRLLEVYPYLLGARTTRRRRRSTCSSKPSTAGNPTTTILVRCLACP</sequence>
<reference evidence="2" key="1">
    <citation type="submission" date="2023-06" db="EMBL/GenBank/DDBJ databases">
        <title>Genome-scale phylogeny and comparative genomics of the fungal order Sordariales.</title>
        <authorList>
            <consortium name="Lawrence Berkeley National Laboratory"/>
            <person name="Hensen N."/>
            <person name="Bonometti L."/>
            <person name="Westerberg I."/>
            <person name="Brannstrom I.O."/>
            <person name="Guillou S."/>
            <person name="Cros-Aarteil S."/>
            <person name="Calhoun S."/>
            <person name="Haridas S."/>
            <person name="Kuo A."/>
            <person name="Mondo S."/>
            <person name="Pangilinan J."/>
            <person name="Riley R."/>
            <person name="Labutti K."/>
            <person name="Andreopoulos B."/>
            <person name="Lipzen A."/>
            <person name="Chen C."/>
            <person name="Yanf M."/>
            <person name="Daum C."/>
            <person name="Ng V."/>
            <person name="Clum A."/>
            <person name="Steindorff A."/>
            <person name="Ohm R."/>
            <person name="Martin F."/>
            <person name="Silar P."/>
            <person name="Natvig D."/>
            <person name="Lalanne C."/>
            <person name="Gautier V."/>
            <person name="Ament-Velasquez S.L."/>
            <person name="Kruys A."/>
            <person name="Hutchinson M.I."/>
            <person name="Powell A.J."/>
            <person name="Barry K."/>
            <person name="Miller A.N."/>
            <person name="Grigoriev I.V."/>
            <person name="Debuchy R."/>
            <person name="Gladieux P."/>
            <person name="Thoren M.H."/>
            <person name="Johannesson H."/>
        </authorList>
    </citation>
    <scope>NUCLEOTIDE SEQUENCE</scope>
    <source>
        <strain evidence="2">SMH2532-1</strain>
    </source>
</reference>